<dbReference type="PROSITE" id="PS50848">
    <property type="entry name" value="START"/>
    <property type="match status" value="1"/>
</dbReference>
<evidence type="ECO:0000256" key="4">
    <source>
        <dbReference type="ARBA" id="ARBA00023054"/>
    </source>
</evidence>
<evidence type="ECO:0000313" key="14">
    <source>
        <dbReference type="EMBL" id="KAG6538765.1"/>
    </source>
</evidence>
<protein>
    <submittedName>
        <fullName evidence="14">Uncharacterized protein</fullName>
    </submittedName>
</protein>
<dbReference type="InterPro" id="IPR023393">
    <property type="entry name" value="START-like_dom_sf"/>
</dbReference>
<dbReference type="PANTHER" id="PTHR45654">
    <property type="entry name" value="HOMEOBOX-LEUCINE ZIPPER PROTEIN MERISTEM L1"/>
    <property type="match status" value="1"/>
</dbReference>
<comment type="subcellular location">
    <subcellularLocation>
        <location evidence="1 9 10">Nucleus</location>
    </subcellularLocation>
</comment>
<proteinExistence type="inferred from homology"/>
<keyword evidence="4" id="KW-0175">Coiled coil</keyword>
<dbReference type="Pfam" id="PF01852">
    <property type="entry name" value="START"/>
    <property type="match status" value="1"/>
</dbReference>
<dbReference type="Proteomes" id="UP000734854">
    <property type="component" value="Unassembled WGS sequence"/>
</dbReference>
<evidence type="ECO:0000256" key="8">
    <source>
        <dbReference type="ARBA" id="ARBA00023242"/>
    </source>
</evidence>
<dbReference type="FunFam" id="3.30.530.20:FF:000026">
    <property type="entry name" value="Homeobox-leucine zipper protein GLABRA 2"/>
    <property type="match status" value="1"/>
</dbReference>
<feature type="domain" description="Homeobox" evidence="12">
    <location>
        <begin position="13"/>
        <end position="73"/>
    </location>
</feature>
<evidence type="ECO:0000256" key="3">
    <source>
        <dbReference type="ARBA" id="ARBA00023015"/>
    </source>
</evidence>
<evidence type="ECO:0000256" key="1">
    <source>
        <dbReference type="ARBA" id="ARBA00004123"/>
    </source>
</evidence>
<dbReference type="InterPro" id="IPR001356">
    <property type="entry name" value="HD"/>
</dbReference>
<dbReference type="Gene3D" id="3.30.530.20">
    <property type="match status" value="1"/>
</dbReference>
<dbReference type="FunFam" id="1.10.10.60:FF:000229">
    <property type="entry name" value="Homeobox-leucine zipper protein HDG1"/>
    <property type="match status" value="1"/>
</dbReference>
<dbReference type="GO" id="GO:0008289">
    <property type="term" value="F:lipid binding"/>
    <property type="evidence" value="ECO:0007669"/>
    <property type="project" value="InterPro"/>
</dbReference>
<evidence type="ECO:0000256" key="5">
    <source>
        <dbReference type="ARBA" id="ARBA00023125"/>
    </source>
</evidence>
<gene>
    <name evidence="14" type="ORF">ZIOFF_003893</name>
</gene>
<dbReference type="InterPro" id="IPR042160">
    <property type="entry name" value="HD-Zip_IV"/>
</dbReference>
<dbReference type="Pfam" id="PF00046">
    <property type="entry name" value="Homeodomain"/>
    <property type="match status" value="1"/>
</dbReference>
<dbReference type="Gene3D" id="1.10.10.60">
    <property type="entry name" value="Homeodomain-like"/>
    <property type="match status" value="1"/>
</dbReference>
<dbReference type="SMART" id="SM00234">
    <property type="entry name" value="START"/>
    <property type="match status" value="1"/>
</dbReference>
<reference evidence="14 15" key="1">
    <citation type="submission" date="2020-08" db="EMBL/GenBank/DDBJ databases">
        <title>Plant Genome Project.</title>
        <authorList>
            <person name="Zhang R.-G."/>
        </authorList>
    </citation>
    <scope>NUCLEOTIDE SEQUENCE [LARGE SCALE GENOMIC DNA]</scope>
    <source>
        <tissue evidence="14">Rhizome</tissue>
    </source>
</reference>
<evidence type="ECO:0000256" key="6">
    <source>
        <dbReference type="ARBA" id="ARBA00023155"/>
    </source>
</evidence>
<keyword evidence="15" id="KW-1185">Reference proteome</keyword>
<feature type="region of interest" description="Disordered" evidence="11">
    <location>
        <begin position="1"/>
        <end position="24"/>
    </location>
</feature>
<sequence>MDSGDEQDVPDSQGRKKRYHRHTPRQIQDLEAMFKVCPHPDEKQRMQLSRDLGLEPRQIKFWFQNRRTQMKAQQERTDNCLLRAENDKIRCENIAMREALKHVICPSCGGPPSNEDSYFDEQKLRMENARLKEEVNYVASLPPCYQLQLDHVSSMASKYLGRPITQLPPVQPLSISSLDLSVGGYSNPGLSPSLDLDLLCRSSSSAFPYAPTATSELEKPLMVEMATNAMEEFIRLVQTDEPLWVKSGSDGRDMLQLETYERMFQRPGQQLKLLDTRIEASRDSALVIMSALALVDMFMDASKWQELFPTIVSKARPIEVLASGMAGSSSGSLILMYAEMQVLSPVVPTREFCFLRYCQQIDQGMWAVADVSVDFPRDNHLASQSRRLPSGCLIEEVPNGYSKVTWVDHVEIEEKNPVHVLFNDLISSGMAFGAQRWLTTLQRMCERFACFSVAGVPTRDAGVAPSPDGKRSMMKLAQRMVSNFCANVGASIGHKWTTLSGPSDIGVRVTLHKSTDVGQPNGVVLSAATSIWLPISPESVFSFFKNERTRTQWDVLSNGNTVQEVAHITNGSHPGNCISLLRGLNSGQNAMLILQECFTDASGSAVVYSPIDLPAINIVMSGEDPSYIPILPSGFTILPDGRSTGGQGASSSSNPMGGSSGSLVTVAFQILMSSLPSAKLNLESVMTVNNLISTTVQQIKSALNCP</sequence>
<evidence type="ECO:0000256" key="2">
    <source>
        <dbReference type="ARBA" id="ARBA00006789"/>
    </source>
</evidence>
<keyword evidence="5 9" id="KW-0238">DNA-binding</keyword>
<dbReference type="InterPro" id="IPR002913">
    <property type="entry name" value="START_lipid-bd_dom"/>
</dbReference>
<feature type="DNA-binding region" description="Homeobox" evidence="9">
    <location>
        <begin position="15"/>
        <end position="74"/>
    </location>
</feature>
<feature type="domain" description="START" evidence="13">
    <location>
        <begin position="215"/>
        <end position="450"/>
    </location>
</feature>
<dbReference type="SMART" id="SM00389">
    <property type="entry name" value="HOX"/>
    <property type="match status" value="1"/>
</dbReference>
<evidence type="ECO:0000256" key="11">
    <source>
        <dbReference type="SAM" id="MobiDB-lite"/>
    </source>
</evidence>
<dbReference type="GO" id="GO:0000981">
    <property type="term" value="F:DNA-binding transcription factor activity, RNA polymerase II-specific"/>
    <property type="evidence" value="ECO:0007669"/>
    <property type="project" value="InterPro"/>
</dbReference>
<dbReference type="PROSITE" id="PS00027">
    <property type="entry name" value="HOMEOBOX_1"/>
    <property type="match status" value="1"/>
</dbReference>
<dbReference type="CDD" id="cd08875">
    <property type="entry name" value="START_ArGLABRA2_like"/>
    <property type="match status" value="1"/>
</dbReference>
<keyword evidence="3" id="KW-0805">Transcription regulation</keyword>
<evidence type="ECO:0000256" key="10">
    <source>
        <dbReference type="RuleBase" id="RU000682"/>
    </source>
</evidence>
<dbReference type="PROSITE" id="PS50071">
    <property type="entry name" value="HOMEOBOX_2"/>
    <property type="match status" value="1"/>
</dbReference>
<comment type="caution">
    <text evidence="14">The sequence shown here is derived from an EMBL/GenBank/DDBJ whole genome shotgun (WGS) entry which is preliminary data.</text>
</comment>
<feature type="compositionally biased region" description="Basic residues" evidence="11">
    <location>
        <begin position="15"/>
        <end position="24"/>
    </location>
</feature>
<accession>A0A8J5IE23</accession>
<dbReference type="Pfam" id="PF25797">
    <property type="entry name" value="PDF2_C"/>
    <property type="match status" value="1"/>
</dbReference>
<dbReference type="InterPro" id="IPR057993">
    <property type="entry name" value="HD-Zip_IV_C"/>
</dbReference>
<dbReference type="CDD" id="cd00086">
    <property type="entry name" value="homeodomain"/>
    <property type="match status" value="1"/>
</dbReference>
<name>A0A8J5IE23_ZINOF</name>
<dbReference type="InterPro" id="IPR009057">
    <property type="entry name" value="Homeodomain-like_sf"/>
</dbReference>
<dbReference type="SUPFAM" id="SSF46689">
    <property type="entry name" value="Homeodomain-like"/>
    <property type="match status" value="1"/>
</dbReference>
<evidence type="ECO:0000256" key="9">
    <source>
        <dbReference type="PROSITE-ProRule" id="PRU00108"/>
    </source>
</evidence>
<evidence type="ECO:0000313" key="15">
    <source>
        <dbReference type="Proteomes" id="UP000734854"/>
    </source>
</evidence>
<dbReference type="AlphaFoldDB" id="A0A8J5IE23"/>
<organism evidence="14 15">
    <name type="scientific">Zingiber officinale</name>
    <name type="common">Ginger</name>
    <name type="synonym">Amomum zingiber</name>
    <dbReference type="NCBI Taxonomy" id="94328"/>
    <lineage>
        <taxon>Eukaryota</taxon>
        <taxon>Viridiplantae</taxon>
        <taxon>Streptophyta</taxon>
        <taxon>Embryophyta</taxon>
        <taxon>Tracheophyta</taxon>
        <taxon>Spermatophyta</taxon>
        <taxon>Magnoliopsida</taxon>
        <taxon>Liliopsida</taxon>
        <taxon>Zingiberales</taxon>
        <taxon>Zingiberaceae</taxon>
        <taxon>Zingiber</taxon>
    </lineage>
</organism>
<dbReference type="SUPFAM" id="SSF55961">
    <property type="entry name" value="Bet v1-like"/>
    <property type="match status" value="2"/>
</dbReference>
<evidence type="ECO:0000259" key="12">
    <source>
        <dbReference type="PROSITE" id="PS50071"/>
    </source>
</evidence>
<evidence type="ECO:0000256" key="7">
    <source>
        <dbReference type="ARBA" id="ARBA00023163"/>
    </source>
</evidence>
<dbReference type="InterPro" id="IPR017970">
    <property type="entry name" value="Homeobox_CS"/>
</dbReference>
<keyword evidence="6 9" id="KW-0371">Homeobox</keyword>
<dbReference type="GO" id="GO:0030154">
    <property type="term" value="P:cell differentiation"/>
    <property type="evidence" value="ECO:0007669"/>
    <property type="project" value="UniProtKB-ARBA"/>
</dbReference>
<comment type="similarity">
    <text evidence="2">Belongs to the HD-ZIP homeobox family. Class IV subfamily.</text>
</comment>
<evidence type="ECO:0000259" key="13">
    <source>
        <dbReference type="PROSITE" id="PS50848"/>
    </source>
</evidence>
<keyword evidence="8 9" id="KW-0539">Nucleus</keyword>
<dbReference type="GO" id="GO:0003677">
    <property type="term" value="F:DNA binding"/>
    <property type="evidence" value="ECO:0007669"/>
    <property type="project" value="UniProtKB-UniRule"/>
</dbReference>
<dbReference type="PANTHER" id="PTHR45654:SF1">
    <property type="entry name" value="HOMEOBOX-LEUCINE ZIPPER PROTEIN HDG11"/>
    <property type="match status" value="1"/>
</dbReference>
<keyword evidence="7" id="KW-0804">Transcription</keyword>
<dbReference type="EMBL" id="JACMSC010000001">
    <property type="protein sequence ID" value="KAG6538765.1"/>
    <property type="molecule type" value="Genomic_DNA"/>
</dbReference>
<dbReference type="GO" id="GO:0005634">
    <property type="term" value="C:nucleus"/>
    <property type="evidence" value="ECO:0007669"/>
    <property type="project" value="UniProtKB-SubCell"/>
</dbReference>